<accession>Z4WWS1</accession>
<reference evidence="2 3" key="1">
    <citation type="submission" date="2014-01" db="EMBL/GenBank/DDBJ databases">
        <authorList>
            <person name="Durkin A.S."/>
            <person name="McCorrison J."/>
            <person name="Torralba M."/>
            <person name="Gillis M."/>
            <person name="Haft D.H."/>
            <person name="Methe B."/>
            <person name="Sutton G."/>
            <person name="Nelson K.E."/>
        </authorList>
    </citation>
    <scope>NUCLEOTIDE SEQUENCE [LARGE SCALE GENOMIC DNA]</scope>
    <source>
        <strain evidence="2 3">ATCC 51270</strain>
    </source>
</reference>
<dbReference type="Pfam" id="PF16872">
    <property type="entry name" value="putAbiC"/>
    <property type="match status" value="1"/>
</dbReference>
<name>Z4WWS1_9PORP</name>
<keyword evidence="1" id="KW-1133">Transmembrane helix</keyword>
<dbReference type="AlphaFoldDB" id="Z4WWS1"/>
<keyword evidence="1" id="KW-0812">Transmembrane</keyword>
<protein>
    <recommendedName>
        <fullName evidence="4">Phage abortive infection protein</fullName>
    </recommendedName>
</protein>
<dbReference type="RefSeq" id="WP_044169043.1">
    <property type="nucleotide sequence ID" value="NZ_JDFF01000021.1"/>
</dbReference>
<evidence type="ECO:0000256" key="1">
    <source>
        <dbReference type="SAM" id="Phobius"/>
    </source>
</evidence>
<comment type="caution">
    <text evidence="2">The sequence shown here is derived from an EMBL/GenBank/DDBJ whole genome shotgun (WGS) entry which is preliminary data.</text>
</comment>
<evidence type="ECO:0008006" key="4">
    <source>
        <dbReference type="Google" id="ProtNLM"/>
    </source>
</evidence>
<dbReference type="EMBL" id="JDFF01000021">
    <property type="protein sequence ID" value="EWC91919.1"/>
    <property type="molecule type" value="Genomic_DNA"/>
</dbReference>
<proteinExistence type="predicted"/>
<sequence length="397" mass="46233">MKNQLLLFLRKSISFLSKHILVIVVLATVGIFALLFAQRRTYDLAQPCDGELFGNYGDFIGGLLSVVSIYLLVETLKEQRATSKEQRVFTEKQQKSTNDQQTGTLFFHLLKHLQREVSDLNITTEDGRYTNKDFFEELRRELQEGFISTGSYKKDVTQALSSYFKLYAKHPRLGSYFRILYRICEVIDQSRLDGIDKAKYIKILRAQLTNSELLLLRYNAQTPHGKKFKHYINEYNLLKHLPIFELLEFKRWWGDLEDKPVDRLRVSVFCDDLKHEIKKLLEGSEQSRSLWGGGGWKCNITKRSDIRIEIKIDKPRIIQTYDPFSGFNSEDQKELFKSILIDIFSYSNFGRKRKMGSLSIISLFDNATSSIYSSVEATDGCSLYCSFLRLSEFQRLD</sequence>
<keyword evidence="3" id="KW-1185">Reference proteome</keyword>
<evidence type="ECO:0000313" key="2">
    <source>
        <dbReference type="EMBL" id="EWC91919.1"/>
    </source>
</evidence>
<gene>
    <name evidence="2" type="ORF">HMPREF0636_0030</name>
</gene>
<dbReference type="Proteomes" id="UP000023482">
    <property type="component" value="Unassembled WGS sequence"/>
</dbReference>
<organism evidence="2 3">
    <name type="scientific">Porphyromonas catoniae ATCC 51270</name>
    <dbReference type="NCBI Taxonomy" id="887901"/>
    <lineage>
        <taxon>Bacteria</taxon>
        <taxon>Pseudomonadati</taxon>
        <taxon>Bacteroidota</taxon>
        <taxon>Bacteroidia</taxon>
        <taxon>Bacteroidales</taxon>
        <taxon>Porphyromonadaceae</taxon>
        <taxon>Porphyromonas</taxon>
    </lineage>
</organism>
<dbReference type="OrthoDB" id="6678638at2"/>
<feature type="transmembrane region" description="Helical" evidence="1">
    <location>
        <begin position="20"/>
        <end position="36"/>
    </location>
</feature>
<evidence type="ECO:0000313" key="3">
    <source>
        <dbReference type="Proteomes" id="UP000023482"/>
    </source>
</evidence>
<keyword evidence="1" id="KW-0472">Membrane</keyword>
<dbReference type="PATRIC" id="fig|887901.3.peg.1150"/>
<feature type="transmembrane region" description="Helical" evidence="1">
    <location>
        <begin position="56"/>
        <end position="73"/>
    </location>
</feature>
<dbReference type="InterPro" id="IPR031709">
    <property type="entry name" value="PutAbiC"/>
</dbReference>